<keyword evidence="7" id="KW-1185">Reference proteome</keyword>
<comment type="similarity">
    <text evidence="1">Belongs to the oxoprolinase family.</text>
</comment>
<accession>A0A8J5QH16</accession>
<evidence type="ECO:0000259" key="5">
    <source>
        <dbReference type="Pfam" id="PF19278"/>
    </source>
</evidence>
<evidence type="ECO:0008006" key="8">
    <source>
        <dbReference type="Google" id="ProtNLM"/>
    </source>
</evidence>
<dbReference type="GO" id="GO:0005829">
    <property type="term" value="C:cytosol"/>
    <property type="evidence" value="ECO:0007669"/>
    <property type="project" value="TreeGrafter"/>
</dbReference>
<dbReference type="Pfam" id="PF02538">
    <property type="entry name" value="Hydantoinase_B"/>
    <property type="match status" value="1"/>
</dbReference>
<feature type="domain" description="Hydantoinase B/oxoprolinase" evidence="3">
    <location>
        <begin position="742"/>
        <end position="1271"/>
    </location>
</feature>
<name>A0A8J5QH16_9ASCO</name>
<dbReference type="OrthoDB" id="3643at2759"/>
<proteinExistence type="inferred from homology"/>
<evidence type="ECO:0000313" key="7">
    <source>
        <dbReference type="Proteomes" id="UP000694255"/>
    </source>
</evidence>
<dbReference type="GeneID" id="73470376"/>
<evidence type="ECO:0000259" key="3">
    <source>
        <dbReference type="Pfam" id="PF02538"/>
    </source>
</evidence>
<dbReference type="InterPro" id="IPR003692">
    <property type="entry name" value="Hydantoinase_B"/>
</dbReference>
<evidence type="ECO:0000313" key="6">
    <source>
        <dbReference type="EMBL" id="KAG7662892.1"/>
    </source>
</evidence>
<dbReference type="EMBL" id="JAGSYN010000159">
    <property type="protein sequence ID" value="KAG7662892.1"/>
    <property type="molecule type" value="Genomic_DNA"/>
</dbReference>
<dbReference type="InterPro" id="IPR045079">
    <property type="entry name" value="Oxoprolinase-like"/>
</dbReference>
<dbReference type="Pfam" id="PF05378">
    <property type="entry name" value="Hydant_A_N"/>
    <property type="match status" value="1"/>
</dbReference>
<protein>
    <recommendedName>
        <fullName evidence="8">5-oxoprolinase</fullName>
    </recommendedName>
</protein>
<feature type="domain" description="Hydantoinase/oxoprolinase N-terminal" evidence="4">
    <location>
        <begin position="9"/>
        <end position="222"/>
    </location>
</feature>
<evidence type="ECO:0000259" key="4">
    <source>
        <dbReference type="Pfam" id="PF05378"/>
    </source>
</evidence>
<reference evidence="6 7" key="1">
    <citation type="journal article" date="2021" name="DNA Res.">
        <title>Genome analysis of Candida subhashii reveals its hybrid nature and dual mitochondrial genome conformations.</title>
        <authorList>
            <person name="Mixao V."/>
            <person name="Hegedusova E."/>
            <person name="Saus E."/>
            <person name="Pryszcz L.P."/>
            <person name="Cillingova A."/>
            <person name="Nosek J."/>
            <person name="Gabaldon T."/>
        </authorList>
    </citation>
    <scope>NUCLEOTIDE SEQUENCE [LARGE SCALE GENOMIC DNA]</scope>
    <source>
        <strain evidence="6 7">CBS 10753</strain>
    </source>
</reference>
<feature type="domain" description="Acetophenone carboxylase-like C-terminal" evidence="5">
    <location>
        <begin position="659"/>
        <end position="726"/>
    </location>
</feature>
<dbReference type="Pfam" id="PF01968">
    <property type="entry name" value="Hydantoinase_A"/>
    <property type="match status" value="1"/>
</dbReference>
<sequence>MSQTKGIQIAIDRGGTFCDVIAKIPNQPDYVFKLLSEDPQNYRDAPTEGIRRVLEKVTGKDIPMGQKLNLDLIQSIRMGTTVATNALLQRKGANVLLVTTKGFKDVLVIGNQTRPHIFDLTAKKLGHLYDQVLEIDERVTIAGFSEGGGDKLKLDVNSDPELTEGITGDVIRVIKKPDYEQVEKDLQAIYDQDKIKTIALSLLHSYAYPEHEAKVAEIAKKVGFDISVSHELQPMLGFVNRTSSTVADAYLSPIINDYVQSFGEGFEGGLESFGNKLLFMQSNGGLCPWYKFTGLKAILSGPAGGMVGFGETCYDAKTKKATLGFDAGGTSTDVSRYSGTLEHIYETVVSEVSLQTPQLDISTVAAGGGSMLFWKNGMFVTGPESAGSDPGPVCYRKGGPLTVTDANLYVGRLLPEFFPHIFGPNQDQALDYELTAQKFKELTEEINKDKAAQGIKLTPEEVASGFLKVAVESMARPIRNLTEAKGFNTADHNLASFGGSGGQFAVSLAKNLGITHVAIHKYSSLLSAYGIQLADIVIEKQSPASFTYSKENFDVIDTKIKYLVEAADKEYHDQNLTDFNTRLEVYLNMRYVGSDTHLLIPVEKGEYNADEKFIARHKFEFGFNLDRKVLVDDVQVLLIVESFDKEEHNPYEEFSQLATTQTAEASKVQRKIYFDSEGWLESDIYQLPELKTGTIIPGPAMILDATQTILVEPRSKAAILSNHILLIVEQEEKPQLSSTQVDPIQLSVFGHRFMSIAEQMGRTLQQTAISTNIKERLDFSCALFDGNGDLVANAPHVPIHLGAMSFAVKAQIDIWKGKLQPGDVLVSNHPKAGGSHLPDITVITPVLDKNNNPIFWTASRGHHADIGSISAGSMPPNSKTIFEEGASIVSHKLCNKGVFDEAGITRILYDEPAKYPGGSGTRTLSDNISDLKAQVSANYKGINLLAKLVDEFSFDVINLYMGGIQATAEIAVRNLLRLAHEKFGGKHLKGIDYLDDGTAIALEVTINPESGDALFDFSESGDEIYGNLNAPRAILYSAVLYVLRCLISTDIPLNNGCLRPIKFSTREGSVVNPSYDAAVVGGNVETTQRIVDVMLKTFQAAAASQGTCNNFTFGITDKENGISFGYYETICGGSGAGPTWDGQSVVQCHTTNTRMTDTELFEKRYPVLLREYSVREGSGGNGLHRGGNGVIRDIEFLYPNLEVSCLMERRSLAPFGLLGGQDGSRGKNSWYRKAEDGEYRKKYLGGKCTLKVATGDRIIIMTPGGGGFGSPNKEAVSEEINYPIRSEKPTVVTGSVGLRTRTQETN</sequence>
<comment type="caution">
    <text evidence="6">The sequence shown here is derived from an EMBL/GenBank/DDBJ whole genome shotgun (WGS) entry which is preliminary data.</text>
</comment>
<dbReference type="PANTHER" id="PTHR11365">
    <property type="entry name" value="5-OXOPROLINASE RELATED"/>
    <property type="match status" value="1"/>
</dbReference>
<evidence type="ECO:0000259" key="2">
    <source>
        <dbReference type="Pfam" id="PF01968"/>
    </source>
</evidence>
<gene>
    <name evidence="6" type="ORF">J8A68_003576</name>
</gene>
<dbReference type="RefSeq" id="XP_049263125.1">
    <property type="nucleotide sequence ID" value="XM_049407446.1"/>
</dbReference>
<dbReference type="PANTHER" id="PTHR11365:SF2">
    <property type="entry name" value="5-OXOPROLINASE"/>
    <property type="match status" value="1"/>
</dbReference>
<feature type="domain" description="Hydantoinase A/oxoprolinase" evidence="2">
    <location>
        <begin position="241"/>
        <end position="539"/>
    </location>
</feature>
<dbReference type="GO" id="GO:0017168">
    <property type="term" value="F:5-oxoprolinase (ATP-hydrolyzing) activity"/>
    <property type="evidence" value="ECO:0007669"/>
    <property type="project" value="TreeGrafter"/>
</dbReference>
<dbReference type="Proteomes" id="UP000694255">
    <property type="component" value="Unassembled WGS sequence"/>
</dbReference>
<dbReference type="GO" id="GO:0006749">
    <property type="term" value="P:glutathione metabolic process"/>
    <property type="evidence" value="ECO:0007669"/>
    <property type="project" value="TreeGrafter"/>
</dbReference>
<dbReference type="Pfam" id="PF19278">
    <property type="entry name" value="Hydant_A_C"/>
    <property type="match status" value="1"/>
</dbReference>
<evidence type="ECO:0000256" key="1">
    <source>
        <dbReference type="ARBA" id="ARBA00010403"/>
    </source>
</evidence>
<dbReference type="InterPro" id="IPR008040">
    <property type="entry name" value="Hydant_A_N"/>
</dbReference>
<dbReference type="InterPro" id="IPR049517">
    <property type="entry name" value="ACX-like_C"/>
</dbReference>
<organism evidence="6 7">
    <name type="scientific">[Candida] subhashii</name>
    <dbReference type="NCBI Taxonomy" id="561895"/>
    <lineage>
        <taxon>Eukaryota</taxon>
        <taxon>Fungi</taxon>
        <taxon>Dikarya</taxon>
        <taxon>Ascomycota</taxon>
        <taxon>Saccharomycotina</taxon>
        <taxon>Pichiomycetes</taxon>
        <taxon>Debaryomycetaceae</taxon>
        <taxon>Spathaspora</taxon>
    </lineage>
</organism>
<dbReference type="InterPro" id="IPR002821">
    <property type="entry name" value="Hydantoinase_A"/>
</dbReference>